<organism evidence="2 3">
    <name type="scientific">Venustampulla echinocandica</name>
    <dbReference type="NCBI Taxonomy" id="2656787"/>
    <lineage>
        <taxon>Eukaryota</taxon>
        <taxon>Fungi</taxon>
        <taxon>Dikarya</taxon>
        <taxon>Ascomycota</taxon>
        <taxon>Pezizomycotina</taxon>
        <taxon>Leotiomycetes</taxon>
        <taxon>Helotiales</taxon>
        <taxon>Pleuroascaceae</taxon>
        <taxon>Venustampulla</taxon>
    </lineage>
</organism>
<dbReference type="PANTHER" id="PTHR21405">
    <property type="entry name" value="CDNA SEQUENCE BC021608"/>
    <property type="match status" value="1"/>
</dbReference>
<reference evidence="2 3" key="1">
    <citation type="journal article" date="2018" name="IMA Fungus">
        <title>IMA Genome-F 9: Draft genome sequence of Annulohypoxylon stygium, Aspergillus mulundensis, Berkeleyomyces basicola (syn. Thielaviopsis basicola), Ceratocystis smalleyi, two Cercospora beticola strains, Coleophoma cylindrospora, Fusarium fracticaudum, Phialophora cf. hyalina, and Morchella septimelata.</title>
        <authorList>
            <person name="Wingfield B.D."/>
            <person name="Bills G.F."/>
            <person name="Dong Y."/>
            <person name="Huang W."/>
            <person name="Nel W.J."/>
            <person name="Swalarsk-Parry B.S."/>
            <person name="Vaghefi N."/>
            <person name="Wilken P.M."/>
            <person name="An Z."/>
            <person name="de Beer Z.W."/>
            <person name="De Vos L."/>
            <person name="Chen L."/>
            <person name="Duong T.A."/>
            <person name="Gao Y."/>
            <person name="Hammerbacher A."/>
            <person name="Kikkert J.R."/>
            <person name="Li Y."/>
            <person name="Li H."/>
            <person name="Li K."/>
            <person name="Li Q."/>
            <person name="Liu X."/>
            <person name="Ma X."/>
            <person name="Naidoo K."/>
            <person name="Pethybridge S.J."/>
            <person name="Sun J."/>
            <person name="Steenkamp E.T."/>
            <person name="van der Nest M.A."/>
            <person name="van Wyk S."/>
            <person name="Wingfield M.J."/>
            <person name="Xiong C."/>
            <person name="Yue Q."/>
            <person name="Zhang X."/>
        </authorList>
    </citation>
    <scope>NUCLEOTIDE SEQUENCE [LARGE SCALE GENOMIC DNA]</scope>
    <source>
        <strain evidence="2 3">BP 5553</strain>
    </source>
</reference>
<dbReference type="InterPro" id="IPR038906">
    <property type="entry name" value="TTC36"/>
</dbReference>
<dbReference type="PANTHER" id="PTHR21405:SF0">
    <property type="entry name" value="TETRATRICOPEPTIDE REPEAT PROTEIN 36"/>
    <property type="match status" value="1"/>
</dbReference>
<dbReference type="GO" id="GO:0006570">
    <property type="term" value="P:tyrosine metabolic process"/>
    <property type="evidence" value="ECO:0007669"/>
    <property type="project" value="TreeGrafter"/>
</dbReference>
<accession>A0A370TRV6</accession>
<evidence type="ECO:0000313" key="2">
    <source>
        <dbReference type="EMBL" id="RDL38260.1"/>
    </source>
</evidence>
<dbReference type="OrthoDB" id="539634at2759"/>
<evidence type="ECO:0000313" key="3">
    <source>
        <dbReference type="Proteomes" id="UP000254866"/>
    </source>
</evidence>
<dbReference type="GeneID" id="43595449"/>
<dbReference type="EMBL" id="NPIC01000002">
    <property type="protein sequence ID" value="RDL38260.1"/>
    <property type="molecule type" value="Genomic_DNA"/>
</dbReference>
<sequence length="285" mass="30681">MSPSLTHHDLFVLEKMKDPEASSSASAPLMIDSSLPKDPHVADSSLYQTVSTRELVIISSIQAVELQIAGLKPAVSQPQPTSALAQYESSLKNLGELIREYPNYASARNNRAQALRRVYGDGILVKSPDSNPTSSLRKDEAPPLDTTASDTAFLSISSTLLADLDAAISLLAPPTPYTPLSPRAARTLSQAYTQRGALYHLTAKRLSVKAAELRIDQGRREAGWSATEFAEQASRDFMWGGRYGNEVAKALAVSANPTAKLCGDMVREAMLREYNGASAKDGETA</sequence>
<evidence type="ECO:0008006" key="4">
    <source>
        <dbReference type="Google" id="ProtNLM"/>
    </source>
</evidence>
<dbReference type="AlphaFoldDB" id="A0A370TRV6"/>
<keyword evidence="3" id="KW-1185">Reference proteome</keyword>
<comment type="caution">
    <text evidence="2">The sequence shown here is derived from an EMBL/GenBank/DDBJ whole genome shotgun (WGS) entry which is preliminary data.</text>
</comment>
<dbReference type="Proteomes" id="UP000254866">
    <property type="component" value="Unassembled WGS sequence"/>
</dbReference>
<dbReference type="RefSeq" id="XP_031870916.1">
    <property type="nucleotide sequence ID" value="XM_032011223.1"/>
</dbReference>
<dbReference type="STRING" id="2656787.A0A370TRV6"/>
<comment type="similarity">
    <text evidence="1">Belongs to the TTC36 family.</text>
</comment>
<protein>
    <recommendedName>
        <fullName evidence="4">Tetratricopeptide repeat protein 36</fullName>
    </recommendedName>
</protein>
<evidence type="ECO:0000256" key="1">
    <source>
        <dbReference type="ARBA" id="ARBA00006995"/>
    </source>
</evidence>
<proteinExistence type="inferred from homology"/>
<name>A0A370TRV6_9HELO</name>
<gene>
    <name evidence="2" type="ORF">BP5553_02600</name>
</gene>